<dbReference type="RefSeq" id="WP_121418973.1">
    <property type="nucleotide sequence ID" value="NZ_CABMOF010000001.1"/>
</dbReference>
<dbReference type="Proteomes" id="UP000070366">
    <property type="component" value="Unassembled WGS sequence"/>
</dbReference>
<evidence type="ECO:0000256" key="4">
    <source>
        <dbReference type="ARBA" id="ARBA00012622"/>
    </source>
</evidence>
<dbReference type="InterPro" id="IPR003828">
    <property type="entry name" value="QueH"/>
</dbReference>
<dbReference type="Pfam" id="PF02677">
    <property type="entry name" value="QueH"/>
    <property type="match status" value="1"/>
</dbReference>
<dbReference type="UniPathway" id="UPA00392"/>
<keyword evidence="10 17" id="KW-0560">Oxidoreductase</keyword>
<keyword evidence="14 17" id="KW-0676">Redox-active center</keyword>
<evidence type="ECO:0000256" key="6">
    <source>
        <dbReference type="ARBA" id="ARBA00022485"/>
    </source>
</evidence>
<dbReference type="HAMAP" id="MF_02089">
    <property type="entry name" value="QueH"/>
    <property type="match status" value="1"/>
</dbReference>
<evidence type="ECO:0000256" key="5">
    <source>
        <dbReference type="ARBA" id="ARBA00016895"/>
    </source>
</evidence>
<dbReference type="PANTHER" id="PTHR36701:SF1">
    <property type="entry name" value="EPOXYQUEUOSINE REDUCTASE QUEH"/>
    <property type="match status" value="1"/>
</dbReference>
<dbReference type="PANTHER" id="PTHR36701">
    <property type="entry name" value="EPOXYQUEUOSINE REDUCTASE QUEH"/>
    <property type="match status" value="1"/>
</dbReference>
<evidence type="ECO:0000256" key="1">
    <source>
        <dbReference type="ARBA" id="ARBA00002268"/>
    </source>
</evidence>
<proteinExistence type="inferred from homology"/>
<dbReference type="EMBL" id="LSZW01000062">
    <property type="protein sequence ID" value="KXK65301.1"/>
    <property type="molecule type" value="Genomic_DNA"/>
</dbReference>
<dbReference type="GO" id="GO:0046872">
    <property type="term" value="F:metal ion binding"/>
    <property type="evidence" value="ECO:0007669"/>
    <property type="project" value="UniProtKB-KW"/>
</dbReference>
<dbReference type="GO" id="GO:0052693">
    <property type="term" value="F:epoxyqueuosine reductase activity"/>
    <property type="evidence" value="ECO:0007669"/>
    <property type="project" value="UniProtKB-UniRule"/>
</dbReference>
<gene>
    <name evidence="17" type="primary">queH</name>
    <name evidence="18" type="ORF">HMPREF3293_01891</name>
</gene>
<keyword evidence="9 17" id="KW-0671">Queuosine biosynthesis</keyword>
<evidence type="ECO:0000256" key="14">
    <source>
        <dbReference type="ARBA" id="ARBA00023284"/>
    </source>
</evidence>
<comment type="function">
    <text evidence="1 17">Catalyzes the conversion of epoxyqueuosine (oQ) to queuosine (Q), which is a hypermodified base found in the wobble positions of tRNA(Asp), tRNA(Asn), tRNA(His) and tRNA(Tyr).</text>
</comment>
<evidence type="ECO:0000256" key="17">
    <source>
        <dbReference type="HAMAP-Rule" id="MF_02089"/>
    </source>
</evidence>
<sequence length="201" mass="22918">MMNAQIVLEKTISSIQEAGLRPSLLLHACCAPCASYVLEYLSPYFDISIFYFNPNIYPPQEYSRRLEELRRMLKDMDSTAVLIEGAYEPHIFSKIAHGHESDAERGPRCSLCYALRLEETAKQAAKDGFDYFATTLSISPHKDAAKLNELGLALSAKYEVDYLVSDFKKKNGYLRSLELSRQYGLYRQEYCGCMHSMRPQG</sequence>
<keyword evidence="7 17" id="KW-0819">tRNA processing</keyword>
<dbReference type="AlphaFoldDB" id="A0A136Q3R2"/>
<keyword evidence="6 17" id="KW-0004">4Fe-4S</keyword>
<dbReference type="STRING" id="626937.HMPREF3293_01891"/>
<feature type="binding site" evidence="17">
    <location>
        <position position="30"/>
    </location>
    <ligand>
        <name>[4Fe-4S] cluster</name>
        <dbReference type="ChEBI" id="CHEBI:49883"/>
    </ligand>
</feature>
<evidence type="ECO:0000256" key="11">
    <source>
        <dbReference type="ARBA" id="ARBA00023004"/>
    </source>
</evidence>
<dbReference type="GO" id="GO:0051539">
    <property type="term" value="F:4 iron, 4 sulfur cluster binding"/>
    <property type="evidence" value="ECO:0007669"/>
    <property type="project" value="UniProtKB-UniRule"/>
</dbReference>
<evidence type="ECO:0000256" key="2">
    <source>
        <dbReference type="ARBA" id="ARBA00004691"/>
    </source>
</evidence>
<evidence type="ECO:0000256" key="7">
    <source>
        <dbReference type="ARBA" id="ARBA00022694"/>
    </source>
</evidence>
<comment type="catalytic activity">
    <reaction evidence="16 17">
        <text>epoxyqueuosine(34) in tRNA + AH2 = queuosine(34) in tRNA + A + H2O</text>
        <dbReference type="Rhea" id="RHEA:32159"/>
        <dbReference type="Rhea" id="RHEA-COMP:18571"/>
        <dbReference type="Rhea" id="RHEA-COMP:18582"/>
        <dbReference type="ChEBI" id="CHEBI:13193"/>
        <dbReference type="ChEBI" id="CHEBI:15377"/>
        <dbReference type="ChEBI" id="CHEBI:17499"/>
        <dbReference type="ChEBI" id="CHEBI:194431"/>
        <dbReference type="ChEBI" id="CHEBI:194443"/>
        <dbReference type="EC" id="1.17.99.6"/>
    </reaction>
</comment>
<evidence type="ECO:0000313" key="19">
    <source>
        <dbReference type="Proteomes" id="UP000070366"/>
    </source>
</evidence>
<dbReference type="OrthoDB" id="9801033at2"/>
<reference evidence="18 19" key="1">
    <citation type="submission" date="2016-02" db="EMBL/GenBank/DDBJ databases">
        <authorList>
            <person name="Wen L."/>
            <person name="He K."/>
            <person name="Yang H."/>
        </authorList>
    </citation>
    <scope>NUCLEOTIDE SEQUENCE [LARGE SCALE GENOMIC DNA]</scope>
    <source>
        <strain evidence="18 19">DSM 22607</strain>
    </source>
</reference>
<feature type="binding site" evidence="17">
    <location>
        <position position="112"/>
    </location>
    <ligand>
        <name>[4Fe-4S] cluster</name>
        <dbReference type="ChEBI" id="CHEBI:49883"/>
    </ligand>
</feature>
<feature type="disulfide bond" description="Redox-active" evidence="17">
    <location>
        <begin position="191"/>
        <end position="193"/>
    </location>
</feature>
<comment type="caution">
    <text evidence="18">The sequence shown here is derived from an EMBL/GenBank/DDBJ whole genome shotgun (WGS) entry which is preliminary data.</text>
</comment>
<feature type="binding site" evidence="17">
    <location>
        <position position="29"/>
    </location>
    <ligand>
        <name>[4Fe-4S] cluster</name>
        <dbReference type="ChEBI" id="CHEBI:49883"/>
    </ligand>
</feature>
<protein>
    <recommendedName>
        <fullName evidence="5 17">Epoxyqueuosine reductase QueH</fullName>
        <ecNumber evidence="4 17">1.17.99.6</ecNumber>
    </recommendedName>
    <alternativeName>
        <fullName evidence="15 17">Queuosine biosynthesis protein QueH</fullName>
    </alternativeName>
</protein>
<evidence type="ECO:0000256" key="15">
    <source>
        <dbReference type="ARBA" id="ARBA00031446"/>
    </source>
</evidence>
<comment type="similarity">
    <text evidence="3 17">Belongs to the QueH family.</text>
</comment>
<keyword evidence="12 17" id="KW-0411">Iron-sulfur</keyword>
<accession>A0A136Q3R2</accession>
<feature type="binding site" evidence="17">
    <location>
        <position position="109"/>
    </location>
    <ligand>
        <name>[4Fe-4S] cluster</name>
        <dbReference type="ChEBI" id="CHEBI:49883"/>
    </ligand>
</feature>
<comment type="pathway">
    <text evidence="2 17">tRNA modification; tRNA-queuosine biosynthesis.</text>
</comment>
<dbReference type="KEGG" id="cmiu:B1H56_05720"/>
<evidence type="ECO:0000256" key="12">
    <source>
        <dbReference type="ARBA" id="ARBA00023014"/>
    </source>
</evidence>
<evidence type="ECO:0000256" key="3">
    <source>
        <dbReference type="ARBA" id="ARBA00008207"/>
    </source>
</evidence>
<evidence type="ECO:0000256" key="9">
    <source>
        <dbReference type="ARBA" id="ARBA00022785"/>
    </source>
</evidence>
<keyword evidence="11 17" id="KW-0408">Iron</keyword>
<keyword evidence="19" id="KW-1185">Reference proteome</keyword>
<evidence type="ECO:0000256" key="8">
    <source>
        <dbReference type="ARBA" id="ARBA00022723"/>
    </source>
</evidence>
<keyword evidence="13 17" id="KW-1015">Disulfide bond</keyword>
<dbReference type="GO" id="GO:0008616">
    <property type="term" value="P:tRNA queuosine(34) biosynthetic process"/>
    <property type="evidence" value="ECO:0007669"/>
    <property type="project" value="UniProtKB-UniRule"/>
</dbReference>
<organism evidence="18 19">
    <name type="scientific">Christensenella minuta</name>
    <dbReference type="NCBI Taxonomy" id="626937"/>
    <lineage>
        <taxon>Bacteria</taxon>
        <taxon>Bacillati</taxon>
        <taxon>Bacillota</taxon>
        <taxon>Clostridia</taxon>
        <taxon>Christensenellales</taxon>
        <taxon>Christensenellaceae</taxon>
        <taxon>Christensenella</taxon>
    </lineage>
</organism>
<evidence type="ECO:0000256" key="16">
    <source>
        <dbReference type="ARBA" id="ARBA00047415"/>
    </source>
</evidence>
<dbReference type="EC" id="1.17.99.6" evidence="4 17"/>
<keyword evidence="8 17" id="KW-0479">Metal-binding</keyword>
<name>A0A136Q3R2_9FIRM</name>
<evidence type="ECO:0000256" key="13">
    <source>
        <dbReference type="ARBA" id="ARBA00023157"/>
    </source>
</evidence>
<evidence type="ECO:0000256" key="10">
    <source>
        <dbReference type="ARBA" id="ARBA00023002"/>
    </source>
</evidence>
<evidence type="ECO:0000313" key="18">
    <source>
        <dbReference type="EMBL" id="KXK65301.1"/>
    </source>
</evidence>